<feature type="compositionally biased region" description="Polar residues" evidence="1">
    <location>
        <begin position="44"/>
        <end position="72"/>
    </location>
</feature>
<reference evidence="4 5" key="1">
    <citation type="submission" date="2019-05" db="EMBL/GenBank/DDBJ databases">
        <title>Emergence of the Ug99 lineage of the wheat stem rust pathogen through somatic hybridization.</title>
        <authorList>
            <person name="Li F."/>
            <person name="Upadhyaya N.M."/>
            <person name="Sperschneider J."/>
            <person name="Matny O."/>
            <person name="Nguyen-Phuc H."/>
            <person name="Mago R."/>
            <person name="Raley C."/>
            <person name="Miller M.E."/>
            <person name="Silverstein K.A.T."/>
            <person name="Henningsen E."/>
            <person name="Hirsch C.D."/>
            <person name="Visser B."/>
            <person name="Pretorius Z.A."/>
            <person name="Steffenson B.J."/>
            <person name="Schwessinger B."/>
            <person name="Dodds P.N."/>
            <person name="Figueroa M."/>
        </authorList>
    </citation>
    <scope>NUCLEOTIDE SEQUENCE [LARGE SCALE GENOMIC DNA]</scope>
    <source>
        <strain evidence="2">21-0</strain>
        <strain evidence="3 5">Ug99</strain>
    </source>
</reference>
<feature type="region of interest" description="Disordered" evidence="1">
    <location>
        <begin position="1"/>
        <end position="173"/>
    </location>
</feature>
<dbReference type="Proteomes" id="UP000324748">
    <property type="component" value="Unassembled WGS sequence"/>
</dbReference>
<name>A0A5B0MW73_PUCGR</name>
<evidence type="ECO:0000313" key="2">
    <source>
        <dbReference type="EMBL" id="KAA1080394.1"/>
    </source>
</evidence>
<dbReference type="Proteomes" id="UP000325313">
    <property type="component" value="Unassembled WGS sequence"/>
</dbReference>
<sequence length="173" mass="19000">MSDDQTDTNNFNRHVCGSITGSSGLKKIEDDSDATNTDKEHINYSATNEICSKETSSANKNDISNHSQTSKDVSVPHQHNHCSDEDDSASNQDDSSSNKDHSHCSEHHLASSDDDDPLTTEYYKYSGSDDDDFVQQCDSDSDSNNNSSDSSSTSLGFDNPLRLSIYPRPEGHK</sequence>
<evidence type="ECO:0000313" key="3">
    <source>
        <dbReference type="EMBL" id="KAA1120424.1"/>
    </source>
</evidence>
<gene>
    <name evidence="2" type="ORF">PGT21_005391</name>
    <name evidence="3" type="ORF">PGTUg99_016643</name>
</gene>
<comment type="caution">
    <text evidence="2">The sequence shown here is derived from an EMBL/GenBank/DDBJ whole genome shotgun (WGS) entry which is preliminary data.</text>
</comment>
<dbReference type="EMBL" id="VDEP01000244">
    <property type="protein sequence ID" value="KAA1120424.1"/>
    <property type="molecule type" value="Genomic_DNA"/>
</dbReference>
<feature type="compositionally biased region" description="Basic and acidic residues" evidence="1">
    <location>
        <begin position="96"/>
        <end position="111"/>
    </location>
</feature>
<dbReference type="AlphaFoldDB" id="A0A5B0MW73"/>
<proteinExistence type="predicted"/>
<organism evidence="2 4">
    <name type="scientific">Puccinia graminis f. sp. tritici</name>
    <dbReference type="NCBI Taxonomy" id="56615"/>
    <lineage>
        <taxon>Eukaryota</taxon>
        <taxon>Fungi</taxon>
        <taxon>Dikarya</taxon>
        <taxon>Basidiomycota</taxon>
        <taxon>Pucciniomycotina</taxon>
        <taxon>Pucciniomycetes</taxon>
        <taxon>Pucciniales</taxon>
        <taxon>Pucciniaceae</taxon>
        <taxon>Puccinia</taxon>
    </lineage>
</organism>
<accession>A0A5B0MW73</accession>
<feature type="compositionally biased region" description="Low complexity" evidence="1">
    <location>
        <begin position="134"/>
        <end position="152"/>
    </location>
</feature>
<evidence type="ECO:0000313" key="5">
    <source>
        <dbReference type="Proteomes" id="UP000325313"/>
    </source>
</evidence>
<keyword evidence="4" id="KW-1185">Reference proteome</keyword>
<evidence type="ECO:0000313" key="4">
    <source>
        <dbReference type="Proteomes" id="UP000324748"/>
    </source>
</evidence>
<dbReference type="EMBL" id="VSWC01000131">
    <property type="protein sequence ID" value="KAA1080394.1"/>
    <property type="molecule type" value="Genomic_DNA"/>
</dbReference>
<evidence type="ECO:0000256" key="1">
    <source>
        <dbReference type="SAM" id="MobiDB-lite"/>
    </source>
</evidence>
<protein>
    <submittedName>
        <fullName evidence="2">Uncharacterized protein</fullName>
    </submittedName>
</protein>